<dbReference type="KEGG" id="vhy:G7082_08745"/>
<dbReference type="AlphaFoldDB" id="A0A6G8AUF6"/>
<evidence type="ECO:0000256" key="2">
    <source>
        <dbReference type="ARBA" id="ARBA00023277"/>
    </source>
</evidence>
<dbReference type="PANTHER" id="PTHR43103:SF3">
    <property type="entry name" value="ADP-L-GLYCERO-D-MANNO-HEPTOSE-6-EPIMERASE"/>
    <property type="match status" value="1"/>
</dbReference>
<dbReference type="InterPro" id="IPR001509">
    <property type="entry name" value="Epimerase_deHydtase"/>
</dbReference>
<keyword evidence="1" id="KW-0521">NADP</keyword>
<evidence type="ECO:0000259" key="3">
    <source>
        <dbReference type="Pfam" id="PF01370"/>
    </source>
</evidence>
<dbReference type="EMBL" id="CP049887">
    <property type="protein sequence ID" value="QIL48582.1"/>
    <property type="molecule type" value="Genomic_DNA"/>
</dbReference>
<protein>
    <submittedName>
        <fullName evidence="4">NAD(P)-dependent oxidoreductase</fullName>
    </submittedName>
</protein>
<organism evidence="4 5">
    <name type="scientific">Vagococcus hydrophili</name>
    <dbReference type="NCBI Taxonomy" id="2714947"/>
    <lineage>
        <taxon>Bacteria</taxon>
        <taxon>Bacillati</taxon>
        <taxon>Bacillota</taxon>
        <taxon>Bacilli</taxon>
        <taxon>Lactobacillales</taxon>
        <taxon>Enterococcaceae</taxon>
        <taxon>Vagococcus</taxon>
    </lineage>
</organism>
<feature type="domain" description="NAD-dependent epimerase/dehydratase" evidence="3">
    <location>
        <begin position="3"/>
        <end position="101"/>
    </location>
</feature>
<keyword evidence="2" id="KW-0119">Carbohydrate metabolism</keyword>
<evidence type="ECO:0000313" key="5">
    <source>
        <dbReference type="Proteomes" id="UP000501747"/>
    </source>
</evidence>
<dbReference type="InterPro" id="IPR036291">
    <property type="entry name" value="NAD(P)-bd_dom_sf"/>
</dbReference>
<evidence type="ECO:0000256" key="1">
    <source>
        <dbReference type="ARBA" id="ARBA00022857"/>
    </source>
</evidence>
<dbReference type="Proteomes" id="UP000501747">
    <property type="component" value="Chromosome"/>
</dbReference>
<sequence>MKILITGASGNIGLNITEYLLKNHEVVATDINLEPLTKKFLNFNNIIIQKLDITDQESCHHLVNDNFDWVIHLGGIPHPDSSFEELLELNIRGTYNILDSLVGN</sequence>
<evidence type="ECO:0000313" key="4">
    <source>
        <dbReference type="EMBL" id="QIL48582.1"/>
    </source>
</evidence>
<reference evidence="4 5" key="1">
    <citation type="submission" date="2020-03" db="EMBL/GenBank/DDBJ databases">
        <title>Vagococcus sp. nov., isolated from beetles.</title>
        <authorList>
            <person name="Hyun D.-W."/>
            <person name="Bae J.-W."/>
        </authorList>
    </citation>
    <scope>NUCLEOTIDE SEQUENCE [LARGE SCALE GENOMIC DNA]</scope>
    <source>
        <strain evidence="4 5">HDW17B</strain>
    </source>
</reference>
<dbReference type="PANTHER" id="PTHR43103">
    <property type="entry name" value="NUCLEOSIDE-DIPHOSPHATE-SUGAR EPIMERASE"/>
    <property type="match status" value="1"/>
</dbReference>
<proteinExistence type="predicted"/>
<name>A0A6G8AUF6_9ENTE</name>
<accession>A0A6G8AUF6</accession>
<dbReference type="SUPFAM" id="SSF51735">
    <property type="entry name" value="NAD(P)-binding Rossmann-fold domains"/>
    <property type="match status" value="1"/>
</dbReference>
<dbReference type="Pfam" id="PF01370">
    <property type="entry name" value="Epimerase"/>
    <property type="match status" value="1"/>
</dbReference>
<dbReference type="Gene3D" id="3.40.50.720">
    <property type="entry name" value="NAD(P)-binding Rossmann-like Domain"/>
    <property type="match status" value="1"/>
</dbReference>
<gene>
    <name evidence="4" type="ORF">G7082_08745</name>
</gene>
<keyword evidence="5" id="KW-1185">Reference proteome</keyword>